<keyword evidence="1" id="KW-0472">Membrane</keyword>
<dbReference type="InterPro" id="IPR059001">
    <property type="entry name" value="STX17_N"/>
</dbReference>
<reference evidence="4" key="1">
    <citation type="submission" date="2011-05" db="EMBL/GenBank/DDBJ databases">
        <authorList>
            <person name="Richards S.R."/>
            <person name="Qu J."/>
            <person name="Jiang H."/>
            <person name="Jhangiani S.N."/>
            <person name="Agravi P."/>
            <person name="Goodspeed R."/>
            <person name="Gross S."/>
            <person name="Mandapat C."/>
            <person name="Jackson L."/>
            <person name="Mathew T."/>
            <person name="Pu L."/>
            <person name="Thornton R."/>
            <person name="Saada N."/>
            <person name="Wilczek-Boney K.B."/>
            <person name="Lee S."/>
            <person name="Kovar C."/>
            <person name="Wu Y."/>
            <person name="Scherer S.E."/>
            <person name="Worley K.C."/>
            <person name="Muzny D.M."/>
            <person name="Gibbs R."/>
        </authorList>
    </citation>
    <scope>NUCLEOTIDE SEQUENCE</scope>
    <source>
        <strain evidence="4">Brora</strain>
    </source>
</reference>
<feature type="transmembrane region" description="Helical" evidence="1">
    <location>
        <begin position="245"/>
        <end position="267"/>
    </location>
</feature>
<dbReference type="GO" id="GO:0016192">
    <property type="term" value="P:vesicle-mediated transport"/>
    <property type="evidence" value="ECO:0007669"/>
    <property type="project" value="InterPro"/>
</dbReference>
<evidence type="ECO:0000313" key="3">
    <source>
        <dbReference type="EnsemblMetazoa" id="SMAR002933-PA"/>
    </source>
</evidence>
<dbReference type="EnsemblMetazoa" id="SMAR002933-RA">
    <property type="protein sequence ID" value="SMAR002933-PA"/>
    <property type="gene ID" value="SMAR002933"/>
</dbReference>
<name>T1IPI1_STRMM</name>
<evidence type="ECO:0000259" key="2">
    <source>
        <dbReference type="PROSITE" id="PS50192"/>
    </source>
</evidence>
<dbReference type="SUPFAM" id="SSF47661">
    <property type="entry name" value="t-snare proteins"/>
    <property type="match status" value="1"/>
</dbReference>
<dbReference type="STRING" id="126957.T1IPI1"/>
<feature type="domain" description="T-SNARE coiled-coil homology" evidence="2">
    <location>
        <begin position="178"/>
        <end position="223"/>
    </location>
</feature>
<dbReference type="InterPro" id="IPR000727">
    <property type="entry name" value="T_SNARE_dom"/>
</dbReference>
<accession>T1IPI1</accession>
<keyword evidence="1" id="KW-1133">Transmembrane helix</keyword>
<dbReference type="AlphaFoldDB" id="T1IPI1"/>
<dbReference type="PhylomeDB" id="T1IPI1"/>
<dbReference type="eggNOG" id="KOG0811">
    <property type="taxonomic scope" value="Eukaryota"/>
</dbReference>
<reference evidence="3" key="2">
    <citation type="submission" date="2015-02" db="UniProtKB">
        <authorList>
            <consortium name="EnsemblMetazoa"/>
        </authorList>
    </citation>
    <scope>IDENTIFICATION</scope>
</reference>
<dbReference type="Proteomes" id="UP000014500">
    <property type="component" value="Unassembled WGS sequence"/>
</dbReference>
<organism evidence="3 4">
    <name type="scientific">Strigamia maritima</name>
    <name type="common">European centipede</name>
    <name type="synonym">Geophilus maritimus</name>
    <dbReference type="NCBI Taxonomy" id="126957"/>
    <lineage>
        <taxon>Eukaryota</taxon>
        <taxon>Metazoa</taxon>
        <taxon>Ecdysozoa</taxon>
        <taxon>Arthropoda</taxon>
        <taxon>Myriapoda</taxon>
        <taxon>Chilopoda</taxon>
        <taxon>Pleurostigmophora</taxon>
        <taxon>Geophilomorpha</taxon>
        <taxon>Linotaeniidae</taxon>
        <taxon>Strigamia</taxon>
    </lineage>
</organism>
<dbReference type="PROSITE" id="PS50192">
    <property type="entry name" value="T_SNARE"/>
    <property type="match status" value="1"/>
</dbReference>
<dbReference type="SUPFAM" id="SSF58038">
    <property type="entry name" value="SNARE fusion complex"/>
    <property type="match status" value="1"/>
</dbReference>
<dbReference type="HOGENOM" id="CLU_058244_0_0_1"/>
<dbReference type="InterPro" id="IPR010989">
    <property type="entry name" value="SNARE"/>
</dbReference>
<evidence type="ECO:0000256" key="1">
    <source>
        <dbReference type="SAM" id="Phobius"/>
    </source>
</evidence>
<evidence type="ECO:0000313" key="4">
    <source>
        <dbReference type="Proteomes" id="UP000014500"/>
    </source>
</evidence>
<dbReference type="OMA" id="YPVMGAL"/>
<keyword evidence="4" id="KW-1185">Reference proteome</keyword>
<protein>
    <recommendedName>
        <fullName evidence="2">t-SNARE coiled-coil homology domain-containing protein</fullName>
    </recommendedName>
</protein>
<dbReference type="Gene3D" id="1.20.5.110">
    <property type="match status" value="1"/>
</dbReference>
<dbReference type="EMBL" id="JH431262">
    <property type="status" value="NOT_ANNOTATED_CDS"/>
    <property type="molecule type" value="Genomic_DNA"/>
</dbReference>
<sequence>MLNTNKQSPVDENCRNDMKKLPLKRFDVAFHKCAQVAIPMHLNLLEKHSSNITKFESLSEWDKVHREQVNASRTVQQLTADIWEIERLRNQIRTEDLIEFDKKLSPLKTETLNAIQAFLSEHRDVGKPVSFSKPKDLYIEENIDEEEEIRIDKADLIESEVCSSKSVKSSWKTLYNELLSLNKLIHQFSNAAKDQQPEVDQIQNNLETTEDNVHQGTQHLTKAVGYKTVLYPLTGALIGCCAGPVGLMIGFKVGIAAAIGGGVLGYAGGKYIKKKTKTF</sequence>
<keyword evidence="1" id="KW-0812">Transmembrane</keyword>
<dbReference type="GO" id="GO:0016020">
    <property type="term" value="C:membrane"/>
    <property type="evidence" value="ECO:0007669"/>
    <property type="project" value="InterPro"/>
</dbReference>
<dbReference type="Pfam" id="PF26585">
    <property type="entry name" value="STX17_N"/>
    <property type="match status" value="1"/>
</dbReference>
<proteinExistence type="predicted"/>